<dbReference type="GO" id="GO:0000160">
    <property type="term" value="P:phosphorelay signal transduction system"/>
    <property type="evidence" value="ECO:0007669"/>
    <property type="project" value="UniProtKB-KW"/>
</dbReference>
<evidence type="ECO:0000313" key="5">
    <source>
        <dbReference type="Proteomes" id="UP000647424"/>
    </source>
</evidence>
<protein>
    <submittedName>
        <fullName evidence="4">Hpt domain-containing protein</fullName>
    </submittedName>
</protein>
<organism evidence="4 5">
    <name type="scientific">Limnohabitans radicicola</name>
    <dbReference type="NCBI Taxonomy" id="2771427"/>
    <lineage>
        <taxon>Bacteria</taxon>
        <taxon>Pseudomonadati</taxon>
        <taxon>Pseudomonadota</taxon>
        <taxon>Betaproteobacteria</taxon>
        <taxon>Burkholderiales</taxon>
        <taxon>Comamonadaceae</taxon>
        <taxon>Limnohabitans</taxon>
    </lineage>
</organism>
<dbReference type="SUPFAM" id="SSF47226">
    <property type="entry name" value="Histidine-containing phosphotransfer domain, HPT domain"/>
    <property type="match status" value="1"/>
</dbReference>
<dbReference type="GO" id="GO:0004672">
    <property type="term" value="F:protein kinase activity"/>
    <property type="evidence" value="ECO:0007669"/>
    <property type="project" value="UniProtKB-ARBA"/>
</dbReference>
<feature type="modified residue" description="Phosphohistidine" evidence="2">
    <location>
        <position position="60"/>
    </location>
</feature>
<comment type="caution">
    <text evidence="4">The sequence shown here is derived from an EMBL/GenBank/DDBJ whole genome shotgun (WGS) entry which is preliminary data.</text>
</comment>
<keyword evidence="2" id="KW-0597">Phosphoprotein</keyword>
<evidence type="ECO:0000256" key="1">
    <source>
        <dbReference type="ARBA" id="ARBA00023012"/>
    </source>
</evidence>
<dbReference type="RefSeq" id="WP_191818994.1">
    <property type="nucleotide sequence ID" value="NZ_JACYFT010000002.1"/>
</dbReference>
<name>A0A927FJ24_9BURK</name>
<proteinExistence type="predicted"/>
<dbReference type="PROSITE" id="PS50894">
    <property type="entry name" value="HPT"/>
    <property type="match status" value="1"/>
</dbReference>
<accession>A0A927FJ24</accession>
<dbReference type="AlphaFoldDB" id="A0A927FJ24"/>
<dbReference type="Proteomes" id="UP000647424">
    <property type="component" value="Unassembled WGS sequence"/>
</dbReference>
<dbReference type="InterPro" id="IPR008207">
    <property type="entry name" value="Sig_transdc_His_kin_Hpt_dom"/>
</dbReference>
<sequence>MNTSPDFQFLSISRAMEYIGDETGVMTLMQTLRQSLSDDLPRIEQCLAASDVKGANEWLHQLKGFTPVFCTEALVTEVVSVEALSKHGSATEVQAAYAQLAPKLAELQAEVDRHIAANP</sequence>
<dbReference type="Gene3D" id="1.20.120.160">
    <property type="entry name" value="HPT domain"/>
    <property type="match status" value="1"/>
</dbReference>
<keyword evidence="1" id="KW-0902">Two-component regulatory system</keyword>
<evidence type="ECO:0000313" key="4">
    <source>
        <dbReference type="EMBL" id="MBD8050485.1"/>
    </source>
</evidence>
<reference evidence="4" key="1">
    <citation type="submission" date="2020-09" db="EMBL/GenBank/DDBJ databases">
        <title>Genome seq and assembly of Limnohabitants sp.</title>
        <authorList>
            <person name="Chhetri G."/>
        </authorList>
    </citation>
    <scope>NUCLEOTIDE SEQUENCE</scope>
    <source>
        <strain evidence="4">JUR4</strain>
    </source>
</reference>
<evidence type="ECO:0000256" key="2">
    <source>
        <dbReference type="PROSITE-ProRule" id="PRU00110"/>
    </source>
</evidence>
<gene>
    <name evidence="4" type="ORF">IC609_08005</name>
</gene>
<feature type="domain" description="HPt" evidence="3">
    <location>
        <begin position="21"/>
        <end position="119"/>
    </location>
</feature>
<dbReference type="EMBL" id="JACYFT010000002">
    <property type="protein sequence ID" value="MBD8050485.1"/>
    <property type="molecule type" value="Genomic_DNA"/>
</dbReference>
<evidence type="ECO:0000259" key="3">
    <source>
        <dbReference type="PROSITE" id="PS50894"/>
    </source>
</evidence>
<dbReference type="InterPro" id="IPR036641">
    <property type="entry name" value="HPT_dom_sf"/>
</dbReference>
<keyword evidence="5" id="KW-1185">Reference proteome</keyword>